<reference evidence="2" key="2">
    <citation type="submission" date="2019-11" db="UniProtKB">
        <authorList>
            <consortium name="WormBaseParasite"/>
        </authorList>
    </citation>
    <scope>IDENTIFICATION</scope>
    <source>
        <strain evidence="2">Puerto Rican</strain>
    </source>
</reference>
<protein>
    <submittedName>
        <fullName evidence="2">Orphan protein</fullName>
    </submittedName>
</protein>
<dbReference type="Proteomes" id="UP000008854">
    <property type="component" value="Unassembled WGS sequence"/>
</dbReference>
<dbReference type="AlphaFoldDB" id="A0A5K4FCP7"/>
<accession>A0A5K4FCP7</accession>
<evidence type="ECO:0000313" key="2">
    <source>
        <dbReference type="WBParaSite" id="Smp_343080.1"/>
    </source>
</evidence>
<evidence type="ECO:0000313" key="1">
    <source>
        <dbReference type="Proteomes" id="UP000008854"/>
    </source>
</evidence>
<reference evidence="1" key="1">
    <citation type="journal article" date="2012" name="PLoS Negl. Trop. Dis.">
        <title>A systematically improved high quality genome and transcriptome of the human blood fluke Schistosoma mansoni.</title>
        <authorList>
            <person name="Protasio A.V."/>
            <person name="Tsai I.J."/>
            <person name="Babbage A."/>
            <person name="Nichol S."/>
            <person name="Hunt M."/>
            <person name="Aslett M.A."/>
            <person name="De Silva N."/>
            <person name="Velarde G.S."/>
            <person name="Anderson T.J."/>
            <person name="Clark R.C."/>
            <person name="Davidson C."/>
            <person name="Dillon G.P."/>
            <person name="Holroyd N.E."/>
            <person name="LoVerde P.T."/>
            <person name="Lloyd C."/>
            <person name="McQuillan J."/>
            <person name="Oliveira G."/>
            <person name="Otto T.D."/>
            <person name="Parker-Manuel S.J."/>
            <person name="Quail M.A."/>
            <person name="Wilson R.A."/>
            <person name="Zerlotini A."/>
            <person name="Dunne D.W."/>
            <person name="Berriman M."/>
        </authorList>
    </citation>
    <scope>NUCLEOTIDE SEQUENCE [LARGE SCALE GENOMIC DNA]</scope>
    <source>
        <strain evidence="1">Puerto Rican</strain>
    </source>
</reference>
<proteinExistence type="predicted"/>
<dbReference type="WBParaSite" id="Smp_343080.1">
    <property type="protein sequence ID" value="Smp_343080.1"/>
    <property type="gene ID" value="Smp_343080"/>
</dbReference>
<keyword evidence="1" id="KW-1185">Reference proteome</keyword>
<organism evidence="1 2">
    <name type="scientific">Schistosoma mansoni</name>
    <name type="common">Blood fluke</name>
    <dbReference type="NCBI Taxonomy" id="6183"/>
    <lineage>
        <taxon>Eukaryota</taxon>
        <taxon>Metazoa</taxon>
        <taxon>Spiralia</taxon>
        <taxon>Lophotrochozoa</taxon>
        <taxon>Platyhelminthes</taxon>
        <taxon>Trematoda</taxon>
        <taxon>Digenea</taxon>
        <taxon>Strigeidida</taxon>
        <taxon>Schistosomatoidea</taxon>
        <taxon>Schistosomatidae</taxon>
        <taxon>Schistosoma</taxon>
    </lineage>
</organism>
<dbReference type="InParanoid" id="A0A5K4FCP7"/>
<dbReference type="STRING" id="6183.A0A5K4FCP7"/>
<name>A0A5K4FCP7_SCHMA</name>
<sequence length="84" mass="9707">MHAEQLPENELLSLNALNVNTVIDPNMQDHQLPSVLESFSFTEANIYTDENLVSEFSFYLSWCNFPYKIKLLIVSTRIIQCLVL</sequence>